<name>A0A0V1DYD8_TRIPS</name>
<organism evidence="1 2">
    <name type="scientific">Trichinella pseudospiralis</name>
    <name type="common">Parasitic roundworm</name>
    <dbReference type="NCBI Taxonomy" id="6337"/>
    <lineage>
        <taxon>Eukaryota</taxon>
        <taxon>Metazoa</taxon>
        <taxon>Ecdysozoa</taxon>
        <taxon>Nematoda</taxon>
        <taxon>Enoplea</taxon>
        <taxon>Dorylaimia</taxon>
        <taxon>Trichinellida</taxon>
        <taxon>Trichinellidae</taxon>
        <taxon>Trichinella</taxon>
    </lineage>
</organism>
<accession>A0A0V1DYD8</accession>
<protein>
    <submittedName>
        <fullName evidence="1">Uncharacterized protein</fullName>
    </submittedName>
</protein>
<dbReference type="Proteomes" id="UP000054632">
    <property type="component" value="Unassembled WGS sequence"/>
</dbReference>
<sequence length="110" mass="13024">MHHWSISHGRLTNRLFWHSVCHPRERHVFKETRPKEAWQFDSLDESSWPTSECCPRQEQCVLDSVAESGSIPRSLVYYMKKRTFLIRLKAGNQLTYLLKIVNLSCIAMQF</sequence>
<evidence type="ECO:0000313" key="1">
    <source>
        <dbReference type="EMBL" id="KRY66305.1"/>
    </source>
</evidence>
<gene>
    <name evidence="1" type="ORF">T4A_8752</name>
</gene>
<comment type="caution">
    <text evidence="1">The sequence shown here is derived from an EMBL/GenBank/DDBJ whole genome shotgun (WGS) entry which is preliminary data.</text>
</comment>
<reference evidence="1 2" key="1">
    <citation type="submission" date="2015-01" db="EMBL/GenBank/DDBJ databases">
        <title>Evolution of Trichinella species and genotypes.</title>
        <authorList>
            <person name="Korhonen P.K."/>
            <person name="Edoardo P."/>
            <person name="Giuseppe L.R."/>
            <person name="Gasser R.B."/>
        </authorList>
    </citation>
    <scope>NUCLEOTIDE SEQUENCE [LARGE SCALE GENOMIC DNA]</scope>
    <source>
        <strain evidence="1">ISS13</strain>
    </source>
</reference>
<dbReference type="AlphaFoldDB" id="A0A0V1DYD8"/>
<evidence type="ECO:0000313" key="2">
    <source>
        <dbReference type="Proteomes" id="UP000054632"/>
    </source>
</evidence>
<proteinExistence type="predicted"/>
<dbReference type="EMBL" id="JYDR01000174">
    <property type="protein sequence ID" value="KRY66305.1"/>
    <property type="molecule type" value="Genomic_DNA"/>
</dbReference>